<feature type="domain" description="RRM" evidence="16">
    <location>
        <begin position="348"/>
        <end position="434"/>
    </location>
</feature>
<dbReference type="InterPro" id="IPR002004">
    <property type="entry name" value="PABP_HYD_C"/>
</dbReference>
<evidence type="ECO:0000259" key="17">
    <source>
        <dbReference type="PROSITE" id="PS51309"/>
    </source>
</evidence>
<evidence type="ECO:0000259" key="16">
    <source>
        <dbReference type="PROSITE" id="PS50102"/>
    </source>
</evidence>
<dbReference type="InterPro" id="IPR045305">
    <property type="entry name" value="RRM2_I_PABPs"/>
</dbReference>
<feature type="compositionally biased region" description="Low complexity" evidence="15">
    <location>
        <begin position="1"/>
        <end position="39"/>
    </location>
</feature>
<feature type="compositionally biased region" description="Low complexity" evidence="15">
    <location>
        <begin position="546"/>
        <end position="569"/>
    </location>
</feature>
<evidence type="ECO:0000256" key="10">
    <source>
        <dbReference type="ARBA" id="ARBA00022884"/>
    </source>
</evidence>
<dbReference type="GO" id="GO:0051028">
    <property type="term" value="P:mRNA transport"/>
    <property type="evidence" value="ECO:0007669"/>
    <property type="project" value="UniProtKB-KW"/>
</dbReference>
<evidence type="ECO:0000313" key="18">
    <source>
        <dbReference type="EMBL" id="TPX40216.1"/>
    </source>
</evidence>
<comment type="similarity">
    <text evidence="3 13">Belongs to the polyadenylate-binding protein type-1 family.</text>
</comment>
<evidence type="ECO:0000256" key="14">
    <source>
        <dbReference type="SAM" id="Coils"/>
    </source>
</evidence>
<dbReference type="AlphaFoldDB" id="A0A507CMA0"/>
<dbReference type="InterPro" id="IPR034364">
    <property type="entry name" value="PABP_RRM1"/>
</dbReference>
<evidence type="ECO:0000256" key="12">
    <source>
        <dbReference type="PROSITE-ProRule" id="PRU00176"/>
    </source>
</evidence>
<comment type="caution">
    <text evidence="18">The sequence shown here is derived from an EMBL/GenBank/DDBJ whole genome shotgun (WGS) entry which is preliminary data.</text>
</comment>
<dbReference type="SMART" id="SM00360">
    <property type="entry name" value="RRM"/>
    <property type="match status" value="4"/>
</dbReference>
<evidence type="ECO:0000256" key="1">
    <source>
        <dbReference type="ARBA" id="ARBA00004123"/>
    </source>
</evidence>
<dbReference type="Gene3D" id="1.10.1900.10">
    <property type="entry name" value="c-terminal domain of poly(a) binding protein"/>
    <property type="match status" value="1"/>
</dbReference>
<keyword evidence="5 13" id="KW-0963">Cytoplasm</keyword>
<feature type="region of interest" description="Disordered" evidence="15">
    <location>
        <begin position="1"/>
        <end position="61"/>
    </location>
</feature>
<evidence type="ECO:0000256" key="9">
    <source>
        <dbReference type="ARBA" id="ARBA00022845"/>
    </source>
</evidence>
<feature type="region of interest" description="Disordered" evidence="15">
    <location>
        <begin position="734"/>
        <end position="759"/>
    </location>
</feature>
<dbReference type="OrthoDB" id="19742at2759"/>
<evidence type="ECO:0000256" key="4">
    <source>
        <dbReference type="ARBA" id="ARBA00022448"/>
    </source>
</evidence>
<keyword evidence="7" id="KW-0677">Repeat</keyword>
<keyword evidence="4" id="KW-0813">Transport</keyword>
<dbReference type="Gene3D" id="3.30.70.330">
    <property type="match status" value="4"/>
</dbReference>
<feature type="domain" description="RRM" evidence="16">
    <location>
        <begin position="245"/>
        <end position="322"/>
    </location>
</feature>
<dbReference type="InterPro" id="IPR000504">
    <property type="entry name" value="RRM_dom"/>
</dbReference>
<evidence type="ECO:0000256" key="2">
    <source>
        <dbReference type="ARBA" id="ARBA00004496"/>
    </source>
</evidence>
<evidence type="ECO:0000256" key="7">
    <source>
        <dbReference type="ARBA" id="ARBA00022737"/>
    </source>
</evidence>
<comment type="function">
    <text evidence="13">Binds the poly(A) tail of mRNA.</text>
</comment>
<dbReference type="GO" id="GO:0005634">
    <property type="term" value="C:nucleus"/>
    <property type="evidence" value="ECO:0007669"/>
    <property type="project" value="UniProtKB-SubCell"/>
</dbReference>
<dbReference type="InterPro" id="IPR035979">
    <property type="entry name" value="RBD_domain_sf"/>
</dbReference>
<dbReference type="GO" id="GO:0005737">
    <property type="term" value="C:cytoplasm"/>
    <property type="evidence" value="ECO:0007669"/>
    <property type="project" value="UniProtKB-SubCell"/>
</dbReference>
<dbReference type="PROSITE" id="PS51309">
    <property type="entry name" value="PABC"/>
    <property type="match status" value="1"/>
</dbReference>
<evidence type="ECO:0000256" key="5">
    <source>
        <dbReference type="ARBA" id="ARBA00022490"/>
    </source>
</evidence>
<evidence type="ECO:0000256" key="15">
    <source>
        <dbReference type="SAM" id="MobiDB-lite"/>
    </source>
</evidence>
<dbReference type="GO" id="GO:0006417">
    <property type="term" value="P:regulation of translation"/>
    <property type="evidence" value="ECO:0007669"/>
    <property type="project" value="UniProtKB-KW"/>
</dbReference>
<keyword evidence="11" id="KW-0539">Nucleus</keyword>
<dbReference type="EMBL" id="QEAM01000405">
    <property type="protein sequence ID" value="TPX40216.1"/>
    <property type="molecule type" value="Genomic_DNA"/>
</dbReference>
<dbReference type="InterPro" id="IPR003954">
    <property type="entry name" value="RRM_euk-type"/>
</dbReference>
<dbReference type="NCBIfam" id="TIGR01628">
    <property type="entry name" value="PABP-1234"/>
    <property type="match status" value="1"/>
</dbReference>
<dbReference type="Proteomes" id="UP000320475">
    <property type="component" value="Unassembled WGS sequence"/>
</dbReference>
<evidence type="ECO:0000313" key="19">
    <source>
        <dbReference type="Proteomes" id="UP000320475"/>
    </source>
</evidence>
<feature type="domain" description="RRM" evidence="16">
    <location>
        <begin position="82"/>
        <end position="160"/>
    </location>
</feature>
<dbReference type="CDD" id="cd12379">
    <property type="entry name" value="RRM2_I_PABPs"/>
    <property type="match status" value="1"/>
</dbReference>
<dbReference type="GO" id="GO:0003723">
    <property type="term" value="F:RNA binding"/>
    <property type="evidence" value="ECO:0007669"/>
    <property type="project" value="UniProtKB-UniRule"/>
</dbReference>
<dbReference type="CDD" id="cd12378">
    <property type="entry name" value="RRM1_I_PABPs"/>
    <property type="match status" value="1"/>
</dbReference>
<dbReference type="FunFam" id="3.30.70.330:FF:000520">
    <property type="entry name" value="Polyadenylate-binding protein"/>
    <property type="match status" value="1"/>
</dbReference>
<comment type="subcellular location">
    <subcellularLocation>
        <location evidence="2 13">Cytoplasm</location>
    </subcellularLocation>
    <subcellularLocation>
        <location evidence="1">Nucleus</location>
    </subcellularLocation>
</comment>
<dbReference type="Pfam" id="PF00076">
    <property type="entry name" value="RRM_1"/>
    <property type="match status" value="4"/>
</dbReference>
<proteinExistence type="inferred from homology"/>
<keyword evidence="10 12" id="KW-0694">RNA-binding</keyword>
<protein>
    <recommendedName>
        <fullName evidence="13">Polyadenylate-binding protein</fullName>
        <shortName evidence="13">PABP</shortName>
    </recommendedName>
</protein>
<reference evidence="18 19" key="1">
    <citation type="journal article" date="2019" name="Sci. Rep.">
        <title>Comparative genomics of chytrid fungi reveal insights into the obligate biotrophic and pathogenic lifestyle of Synchytrium endobioticum.</title>
        <authorList>
            <person name="van de Vossenberg B.T.L.H."/>
            <person name="Warris S."/>
            <person name="Nguyen H.D.T."/>
            <person name="van Gent-Pelzer M.P.E."/>
            <person name="Joly D.L."/>
            <person name="van de Geest H.C."/>
            <person name="Bonants P.J.M."/>
            <person name="Smith D.S."/>
            <person name="Levesque C.A."/>
            <person name="van der Lee T.A.J."/>
        </authorList>
    </citation>
    <scope>NUCLEOTIDE SEQUENCE [LARGE SCALE GENOMIC DNA]</scope>
    <source>
        <strain evidence="18 19">LEV6574</strain>
    </source>
</reference>
<feature type="region of interest" description="Disordered" evidence="15">
    <location>
        <begin position="536"/>
        <end position="600"/>
    </location>
</feature>
<dbReference type="SMART" id="SM00517">
    <property type="entry name" value="PolyA"/>
    <property type="match status" value="1"/>
</dbReference>
<name>A0A507CMA0_9FUNG</name>
<accession>A0A507CMA0</accession>
<organism evidence="18 19">
    <name type="scientific">Synchytrium endobioticum</name>
    <dbReference type="NCBI Taxonomy" id="286115"/>
    <lineage>
        <taxon>Eukaryota</taxon>
        <taxon>Fungi</taxon>
        <taxon>Fungi incertae sedis</taxon>
        <taxon>Chytridiomycota</taxon>
        <taxon>Chytridiomycota incertae sedis</taxon>
        <taxon>Chytridiomycetes</taxon>
        <taxon>Synchytriales</taxon>
        <taxon>Synchytriaceae</taxon>
        <taxon>Synchytrium</taxon>
    </lineage>
</organism>
<dbReference type="InterPro" id="IPR006515">
    <property type="entry name" value="PABP_1234"/>
</dbReference>
<dbReference type="VEuPathDB" id="FungiDB:SeMB42_g06427"/>
<dbReference type="PROSITE" id="PS50102">
    <property type="entry name" value="RRM"/>
    <property type="match status" value="4"/>
</dbReference>
<dbReference type="SMART" id="SM00361">
    <property type="entry name" value="RRM_1"/>
    <property type="match status" value="4"/>
</dbReference>
<keyword evidence="6" id="KW-0507">mRNA processing</keyword>
<feature type="coiled-coil region" evidence="14">
    <location>
        <begin position="317"/>
        <end position="344"/>
    </location>
</feature>
<dbReference type="Pfam" id="PF00658">
    <property type="entry name" value="MLLE"/>
    <property type="match status" value="1"/>
</dbReference>
<dbReference type="SUPFAM" id="SSF63570">
    <property type="entry name" value="PABC (PABP) domain"/>
    <property type="match status" value="1"/>
</dbReference>
<evidence type="ECO:0000256" key="6">
    <source>
        <dbReference type="ARBA" id="ARBA00022664"/>
    </source>
</evidence>
<feature type="coiled-coil region" evidence="14">
    <location>
        <begin position="220"/>
        <end position="247"/>
    </location>
</feature>
<evidence type="ECO:0000256" key="8">
    <source>
        <dbReference type="ARBA" id="ARBA00022816"/>
    </source>
</evidence>
<feature type="domain" description="PABC" evidence="17">
    <location>
        <begin position="655"/>
        <end position="732"/>
    </location>
</feature>
<dbReference type="PANTHER" id="PTHR24012">
    <property type="entry name" value="RNA BINDING PROTEIN"/>
    <property type="match status" value="1"/>
</dbReference>
<evidence type="ECO:0000256" key="13">
    <source>
        <dbReference type="RuleBase" id="RU362004"/>
    </source>
</evidence>
<dbReference type="CDD" id="cd12381">
    <property type="entry name" value="RRM4_I_PABPs"/>
    <property type="match status" value="1"/>
</dbReference>
<dbReference type="SUPFAM" id="SSF54928">
    <property type="entry name" value="RNA-binding domain, RBD"/>
    <property type="match status" value="2"/>
</dbReference>
<dbReference type="GO" id="GO:0006397">
    <property type="term" value="P:mRNA processing"/>
    <property type="evidence" value="ECO:0007669"/>
    <property type="project" value="UniProtKB-KW"/>
</dbReference>
<feature type="domain" description="RRM" evidence="16">
    <location>
        <begin position="170"/>
        <end position="247"/>
    </location>
</feature>
<keyword evidence="14" id="KW-0175">Coiled coil</keyword>
<dbReference type="FunFam" id="3.30.70.330:FF:000091">
    <property type="entry name" value="Polyadenylate-binding protein"/>
    <property type="match status" value="1"/>
</dbReference>
<sequence>MATQATSNNNNNNNSTSNNNNNQSASTSPSAPTANPAAAITNGDGPAMSNGIPPTTATQAPPIATAPAASAANALGVLGPSASLYVGDLDPSVTEAMLFDIFNNIGAVQSIRVCKDAATRRSLGYAYVNFHNVADGEKALEALNYYIVKGRPIRIMWSQRDPSLRRSGTGNIFIKNLDTEIDHKALHDTFSAFGNILSCKVAQDETGQSRGYGFVHYETHEAADAAIKAVNERIAKAEDQRTRFTNVYIKNLDESVSEDELRAMFEEFGQITSLLIQRNDDGTSRGFAFINYSNYDEANLAVDTMNEKEIRGKHLYVGRAQKKAEREEELRRQYERAREEKLNKYQGVNLYIKNLDESIDDEKLRQEFSAYGTITSAKVMREEKPAMGDIPATSVSKGFGFVCFSSPDEATKAVTEMNNRLIAGKPIYVALAQRKEVRRQQLAQQMAQRAQMRPAMGPGMPGMAPYPGQPMFYPPQPGMPPQARGVYFPPQSMMHRPRYGGMPQNGPPMGPAGYPMGPGMPQYNPMTGMPMAGFPPQQPRPGQGGIPPMSSAQMQAQQAMQAQNMVPQSRPRPPMPSGQPGRPPMPGVGPGGPGMPGRPPMNMMGVGQLGGPPQSAGRARPPAPYKYTTNARNAPMTAGQGGPMAGYPLQTPRAGPPLNAATLASLPLEGQKRMLGESLFPLVQNLATGSAGKVTGMLLEMDNAELLHLLEDGAALEVKVREAVNVLEEHIRSGVPKAGAAQANNSPASHPDQLVPSDE</sequence>
<feature type="compositionally biased region" description="Pro residues" evidence="15">
    <location>
        <begin position="570"/>
        <end position="587"/>
    </location>
</feature>
<keyword evidence="8" id="KW-0509">mRNA transport</keyword>
<gene>
    <name evidence="18" type="ORF">SeLEV6574_g06732</name>
</gene>
<dbReference type="CDD" id="cd12380">
    <property type="entry name" value="RRM3_I_PABPs"/>
    <property type="match status" value="1"/>
</dbReference>
<evidence type="ECO:0000256" key="3">
    <source>
        <dbReference type="ARBA" id="ARBA00008557"/>
    </source>
</evidence>
<dbReference type="FunFam" id="3.30.70.330:FF:000648">
    <property type="entry name" value="Polyadenylate-binding protein"/>
    <property type="match status" value="1"/>
</dbReference>
<dbReference type="FunFam" id="3.30.70.330:FF:000003">
    <property type="entry name" value="Polyadenylate-binding protein"/>
    <property type="match status" value="1"/>
</dbReference>
<keyword evidence="9" id="KW-0810">Translation regulation</keyword>
<evidence type="ECO:0000256" key="11">
    <source>
        <dbReference type="ARBA" id="ARBA00023242"/>
    </source>
</evidence>
<dbReference type="InterPro" id="IPR012677">
    <property type="entry name" value="Nucleotide-bd_a/b_plait_sf"/>
</dbReference>
<dbReference type="InterPro" id="IPR036053">
    <property type="entry name" value="PABP-dom"/>
</dbReference>